<dbReference type="EMBL" id="LS483361">
    <property type="protein sequence ID" value="SQF66651.1"/>
    <property type="molecule type" value="Genomic_DNA"/>
</dbReference>
<proteinExistence type="predicted"/>
<dbReference type="Proteomes" id="UP000249571">
    <property type="component" value="Chromosome 1"/>
</dbReference>
<organism evidence="1 2">
    <name type="scientific">Streptococcus dysgalactiae subsp. equisimilis</name>
    <name type="common">Streptococcus equisimilis</name>
    <dbReference type="NCBI Taxonomy" id="119602"/>
    <lineage>
        <taxon>Bacteria</taxon>
        <taxon>Bacillati</taxon>
        <taxon>Bacillota</taxon>
        <taxon>Bacilli</taxon>
        <taxon>Lactobacillales</taxon>
        <taxon>Streptococcaceae</taxon>
        <taxon>Streptococcus</taxon>
    </lineage>
</organism>
<reference evidence="1 2" key="1">
    <citation type="submission" date="2018-06" db="EMBL/GenBank/DDBJ databases">
        <authorList>
            <consortium name="Pathogen Informatics"/>
            <person name="Doyle S."/>
        </authorList>
    </citation>
    <scope>NUCLEOTIDE SEQUENCE [LARGE SCALE GENOMIC DNA]</scope>
    <source>
        <strain evidence="1 2">NCTC6179</strain>
    </source>
</reference>
<dbReference type="AlphaFoldDB" id="A0A9X8SYR0"/>
<sequence length="43" mass="5372">MIFCKLRKYYHLREMVDLFCKRLHNKVVRIKTEEKLNDEESKS</sequence>
<name>A0A9X8SYR0_STREQ</name>
<accession>A0A9X8SYR0</accession>
<evidence type="ECO:0000313" key="2">
    <source>
        <dbReference type="Proteomes" id="UP000249571"/>
    </source>
</evidence>
<gene>
    <name evidence="1" type="ORF">NCTC6179_00816</name>
</gene>
<evidence type="ECO:0000313" key="1">
    <source>
        <dbReference type="EMBL" id="SQF66651.1"/>
    </source>
</evidence>
<protein>
    <submittedName>
        <fullName evidence="1">Uncharacterized protein</fullName>
    </submittedName>
</protein>